<evidence type="ECO:0000256" key="1">
    <source>
        <dbReference type="SAM" id="Phobius"/>
    </source>
</evidence>
<dbReference type="RefSeq" id="WP_419151409.1">
    <property type="nucleotide sequence ID" value="NZ_JAUSTR010000001.1"/>
</dbReference>
<dbReference type="Pfam" id="PF06808">
    <property type="entry name" value="DctM"/>
    <property type="match status" value="1"/>
</dbReference>
<keyword evidence="4" id="KW-1185">Reference proteome</keyword>
<evidence type="ECO:0000313" key="4">
    <source>
        <dbReference type="Proteomes" id="UP001225646"/>
    </source>
</evidence>
<organism evidence="3 4">
    <name type="scientific">Aeribacillus alveayuensis</name>
    <dbReference type="NCBI Taxonomy" id="279215"/>
    <lineage>
        <taxon>Bacteria</taxon>
        <taxon>Bacillati</taxon>
        <taxon>Bacillota</taxon>
        <taxon>Bacilli</taxon>
        <taxon>Bacillales</taxon>
        <taxon>Bacillaceae</taxon>
        <taxon>Aeribacillus</taxon>
    </lineage>
</organism>
<feature type="domain" description="TRAP C4-dicarboxylate transport system permease DctM subunit" evidence="2">
    <location>
        <begin position="131"/>
        <end position="564"/>
    </location>
</feature>
<dbReference type="EMBL" id="JAUSTR010000001">
    <property type="protein sequence ID" value="MDQ0161836.1"/>
    <property type="molecule type" value="Genomic_DNA"/>
</dbReference>
<dbReference type="Proteomes" id="UP001225646">
    <property type="component" value="Unassembled WGS sequence"/>
</dbReference>
<feature type="transmembrane region" description="Helical" evidence="1">
    <location>
        <begin position="507"/>
        <end position="529"/>
    </location>
</feature>
<sequence length="649" mass="69679">MEKIDHNKSEEILEKFDAESRFRQFDRGIWKWVISILAIGLALYHLIAAYSPFLDAMRNRALHTAVITALVFLLYPSYRKASRKKVPWYDVVFALLALSTAAYIFIDYEGIINRMFIFSPSNADLIFSAILILLVLEGGRRITGWALTILCVLFLVYAYFGSSFPGIFKHSGKPLDELLSYLYLTTEGIFGTAIAVSASYIILFILFGSFLNASGMGKFFNDISLGLAGHTSGGPAKVAVLSSGFLGSINGSALANVVTTGAFTIPMMKRVGYRPDFAGAVEAAASVGGQVIPPVMGAVAFIMAETLGMPYSQIALAAIMPAILYYLGVILIVHFRAKRRGFTGLPKEELPSVKNILKNQGHLLIPIIVLIYLLFSGKTPIFSALVAIVLSVVVSQINKTTRMGIKDILEAMENGVRSALGVAMSCAMVGIIVGVTTLTGLGGKLTQSILILGQGSLFLTLFFTMVACIVMGMGLPSIPTYIITSSMAAPALLQMGVPAFVSHMFVFYFGILANITPPVALAAFAAAGIADGNPNKTGLQALRLAAAGFIVPYVFAYSPELILMSDNILDIVWVSITSILGVISLSAALEGYFKTNLSWLLRLLAGTAAITLIIPETFTDIIGLSLLLVIVISQFMKPSANSTKNTVSQ</sequence>
<keyword evidence="1" id="KW-0472">Membrane</keyword>
<dbReference type="NCBIfam" id="TIGR02123">
    <property type="entry name" value="TRAP_fused"/>
    <property type="match status" value="1"/>
</dbReference>
<dbReference type="PANTHER" id="PTHR43849">
    <property type="entry name" value="BLL3936 PROTEIN"/>
    <property type="match status" value="1"/>
</dbReference>
<feature type="transmembrane region" description="Helical" evidence="1">
    <location>
        <begin position="112"/>
        <end position="136"/>
    </location>
</feature>
<proteinExistence type="predicted"/>
<reference evidence="3 4" key="1">
    <citation type="submission" date="2023-07" db="EMBL/GenBank/DDBJ databases">
        <title>Genomic Encyclopedia of Type Strains, Phase IV (KMG-IV): sequencing the most valuable type-strain genomes for metagenomic binning, comparative biology and taxonomic classification.</title>
        <authorList>
            <person name="Goeker M."/>
        </authorList>
    </citation>
    <scope>NUCLEOTIDE SEQUENCE [LARGE SCALE GENOMIC DNA]</scope>
    <source>
        <strain evidence="3 4">DSM 19092</strain>
    </source>
</reference>
<protein>
    <submittedName>
        <fullName evidence="3">TRAP transporter 4TM/12TM fusion protein</fullName>
    </submittedName>
</protein>
<comment type="caution">
    <text evidence="3">The sequence shown here is derived from an EMBL/GenBank/DDBJ whole genome shotgun (WGS) entry which is preliminary data.</text>
</comment>
<accession>A0ABT9VLK2</accession>
<dbReference type="InterPro" id="IPR011853">
    <property type="entry name" value="TRAP_DctM-Dct_fused"/>
</dbReference>
<feature type="transmembrane region" description="Helical" evidence="1">
    <location>
        <begin position="419"/>
        <end position="443"/>
    </location>
</feature>
<feature type="transmembrane region" description="Helical" evidence="1">
    <location>
        <begin position="314"/>
        <end position="335"/>
    </location>
</feature>
<feature type="transmembrane region" description="Helical" evidence="1">
    <location>
        <begin position="277"/>
        <end position="302"/>
    </location>
</feature>
<dbReference type="PANTHER" id="PTHR43849:SF2">
    <property type="entry name" value="BLL3936 PROTEIN"/>
    <property type="match status" value="1"/>
</dbReference>
<gene>
    <name evidence="3" type="ORF">J2S06_000906</name>
</gene>
<feature type="transmembrane region" description="Helical" evidence="1">
    <location>
        <begin position="29"/>
        <end position="48"/>
    </location>
</feature>
<feature type="transmembrane region" description="Helical" evidence="1">
    <location>
        <begin position="143"/>
        <end position="168"/>
    </location>
</feature>
<dbReference type="InterPro" id="IPR010656">
    <property type="entry name" value="DctM"/>
</dbReference>
<feature type="transmembrane region" description="Helical" evidence="1">
    <location>
        <begin position="381"/>
        <end position="398"/>
    </location>
</feature>
<feature type="transmembrane region" description="Helical" evidence="1">
    <location>
        <begin position="541"/>
        <end position="559"/>
    </location>
</feature>
<feature type="transmembrane region" description="Helical" evidence="1">
    <location>
        <begin position="88"/>
        <end position="106"/>
    </location>
</feature>
<evidence type="ECO:0000313" key="3">
    <source>
        <dbReference type="EMBL" id="MDQ0161836.1"/>
    </source>
</evidence>
<name>A0ABT9VLK2_9BACI</name>
<keyword evidence="1" id="KW-1133">Transmembrane helix</keyword>
<feature type="transmembrane region" description="Helical" evidence="1">
    <location>
        <begin position="356"/>
        <end position="375"/>
    </location>
</feature>
<feature type="transmembrane region" description="Helical" evidence="1">
    <location>
        <begin position="449"/>
        <end position="471"/>
    </location>
</feature>
<feature type="transmembrane region" description="Helical" evidence="1">
    <location>
        <begin position="60"/>
        <end position="76"/>
    </location>
</feature>
<keyword evidence="1" id="KW-0812">Transmembrane</keyword>
<evidence type="ECO:0000259" key="2">
    <source>
        <dbReference type="Pfam" id="PF06808"/>
    </source>
</evidence>
<feature type="transmembrane region" description="Helical" evidence="1">
    <location>
        <begin position="188"/>
        <end position="211"/>
    </location>
</feature>
<feature type="transmembrane region" description="Helical" evidence="1">
    <location>
        <begin position="571"/>
        <end position="592"/>
    </location>
</feature>